<comment type="caution">
    <text evidence="3">The sequence shown here is derived from an EMBL/GenBank/DDBJ whole genome shotgun (WGS) entry which is preliminary data.</text>
</comment>
<keyword evidence="1" id="KW-0193">Cuticle</keyword>
<keyword evidence="4" id="KW-1185">Reference proteome</keyword>
<sequence>MNPIILILTLIVACSVAAPLNYVSNNKSFAGPTVTILKQINQLNDDGSYTFGYEASDGSFRVESMDAKGYLTGRYGYVDSNGQQQETEYVAGKMFGQSVGFQARGTLIPIVSGKSQPFPLIRTATKSVEQQKALDYQYTSVDDNEDGFPDSLPVDSNAGAGDVRLLSPTKDSYNSATTITRTADPNAATVSDVRVLLTPTKTTKPTADDARLVSQSKSSYGLTDAVVRVVEKTGDTHGKIGDTRVAIPTRVFYEPVVVREVNLEKATNDNAPSSIIKQKTESTITNIKQLGAGQVNIVRSPSAVYEKSAVNKSTGRLEEFLQTLKNNNKNVGKSYDTNDSSGTISLNEGQFQQDFQLLQEAQPIQGDSISVDSIGFSSTI</sequence>
<dbReference type="OrthoDB" id="6436213at2759"/>
<dbReference type="PROSITE" id="PS51155">
    <property type="entry name" value="CHIT_BIND_RR_2"/>
    <property type="match status" value="1"/>
</dbReference>
<evidence type="ECO:0000256" key="1">
    <source>
        <dbReference type="PROSITE-ProRule" id="PRU00497"/>
    </source>
</evidence>
<proteinExistence type="predicted"/>
<organism evidence="3 4">
    <name type="scientific">Daphnia galeata</name>
    <dbReference type="NCBI Taxonomy" id="27404"/>
    <lineage>
        <taxon>Eukaryota</taxon>
        <taxon>Metazoa</taxon>
        <taxon>Ecdysozoa</taxon>
        <taxon>Arthropoda</taxon>
        <taxon>Crustacea</taxon>
        <taxon>Branchiopoda</taxon>
        <taxon>Diplostraca</taxon>
        <taxon>Cladocera</taxon>
        <taxon>Anomopoda</taxon>
        <taxon>Daphniidae</taxon>
        <taxon>Daphnia</taxon>
    </lineage>
</organism>
<dbReference type="GO" id="GO:0062129">
    <property type="term" value="C:chitin-based extracellular matrix"/>
    <property type="evidence" value="ECO:0007669"/>
    <property type="project" value="TreeGrafter"/>
</dbReference>
<dbReference type="PANTHER" id="PTHR10380">
    <property type="entry name" value="CUTICLE PROTEIN"/>
    <property type="match status" value="1"/>
</dbReference>
<evidence type="ECO:0000313" key="3">
    <source>
        <dbReference type="EMBL" id="CAH0100936.1"/>
    </source>
</evidence>
<gene>
    <name evidence="3" type="ORF">DGAL_LOCUS3224</name>
</gene>
<evidence type="ECO:0008006" key="5">
    <source>
        <dbReference type="Google" id="ProtNLM"/>
    </source>
</evidence>
<dbReference type="InterPro" id="IPR050468">
    <property type="entry name" value="Cuticle_Struct_Prot"/>
</dbReference>
<evidence type="ECO:0000313" key="4">
    <source>
        <dbReference type="Proteomes" id="UP000789390"/>
    </source>
</evidence>
<dbReference type="Pfam" id="PF00379">
    <property type="entry name" value="Chitin_bind_4"/>
    <property type="match status" value="1"/>
</dbReference>
<reference evidence="3" key="1">
    <citation type="submission" date="2021-11" db="EMBL/GenBank/DDBJ databases">
        <authorList>
            <person name="Schell T."/>
        </authorList>
    </citation>
    <scope>NUCLEOTIDE SEQUENCE</scope>
    <source>
        <strain evidence="3">M5</strain>
    </source>
</reference>
<dbReference type="InterPro" id="IPR000618">
    <property type="entry name" value="Insect_cuticle"/>
</dbReference>
<accession>A0A8J2RBI0</accession>
<feature type="chain" id="PRO_5035298409" description="Cuticle protein 6" evidence="2">
    <location>
        <begin position="18"/>
        <end position="380"/>
    </location>
</feature>
<dbReference type="AlphaFoldDB" id="A0A8J2RBI0"/>
<keyword evidence="2" id="KW-0732">Signal</keyword>
<dbReference type="EMBL" id="CAKKLH010000046">
    <property type="protein sequence ID" value="CAH0100936.1"/>
    <property type="molecule type" value="Genomic_DNA"/>
</dbReference>
<dbReference type="GO" id="GO:0008010">
    <property type="term" value="F:structural constituent of chitin-based larval cuticle"/>
    <property type="evidence" value="ECO:0007669"/>
    <property type="project" value="TreeGrafter"/>
</dbReference>
<dbReference type="PANTHER" id="PTHR10380:SF234">
    <property type="entry name" value="CUTICULAR PROTEIN 97EA, ISOFORM A"/>
    <property type="match status" value="1"/>
</dbReference>
<dbReference type="Proteomes" id="UP000789390">
    <property type="component" value="Unassembled WGS sequence"/>
</dbReference>
<name>A0A8J2RBI0_9CRUS</name>
<evidence type="ECO:0000256" key="2">
    <source>
        <dbReference type="SAM" id="SignalP"/>
    </source>
</evidence>
<feature type="signal peptide" evidence="2">
    <location>
        <begin position="1"/>
        <end position="17"/>
    </location>
</feature>
<protein>
    <recommendedName>
        <fullName evidence="5">Cuticle protein 6</fullName>
    </recommendedName>
</protein>